<protein>
    <recommendedName>
        <fullName evidence="5">Zinc finger C3HC4 RING-type domain-containing protein</fullName>
    </recommendedName>
</protein>
<name>A0A1J8PGA9_9AGAM</name>
<feature type="region of interest" description="Disordered" evidence="4">
    <location>
        <begin position="196"/>
        <end position="215"/>
    </location>
</feature>
<feature type="compositionally biased region" description="Polar residues" evidence="4">
    <location>
        <begin position="98"/>
        <end position="116"/>
    </location>
</feature>
<dbReference type="PANTHER" id="PTHR47094:SF1">
    <property type="entry name" value="RING-TYPE E3 UBIQUITIN TRANSFERASE"/>
    <property type="match status" value="1"/>
</dbReference>
<dbReference type="GO" id="GO:0032183">
    <property type="term" value="F:SUMO binding"/>
    <property type="evidence" value="ECO:0007669"/>
    <property type="project" value="TreeGrafter"/>
</dbReference>
<dbReference type="OrthoDB" id="6270329at2759"/>
<evidence type="ECO:0000256" key="3">
    <source>
        <dbReference type="ARBA" id="ARBA00022833"/>
    </source>
</evidence>
<feature type="compositionally biased region" description="Polar residues" evidence="4">
    <location>
        <begin position="33"/>
        <end position="56"/>
    </location>
</feature>
<feature type="region of interest" description="Disordered" evidence="4">
    <location>
        <begin position="1"/>
        <end position="66"/>
    </location>
</feature>
<reference evidence="6" key="1">
    <citation type="submission" date="2016-03" db="EMBL/GenBank/DDBJ databases">
        <title>Comparative genomics of the ectomycorrhizal sister species Rhizopogon vinicolor and Rhizopogon vesiculosus (Basidiomycota: Boletales) reveals a divergence of the mating type B locus.</title>
        <authorList>
            <person name="Mujic A.B."/>
            <person name="Kuo A."/>
            <person name="Tritt A."/>
            <person name="Lipzen A."/>
            <person name="Chen C."/>
            <person name="Johnson J."/>
            <person name="Sharma A."/>
            <person name="Barry K."/>
            <person name="Grigoriev I.V."/>
            <person name="Spatafora J.W."/>
        </authorList>
    </citation>
    <scope>NUCLEOTIDE SEQUENCE [LARGE SCALE GENOMIC DNA]</scope>
    <source>
        <strain evidence="6">AM-OR11-056</strain>
    </source>
</reference>
<dbReference type="EMBL" id="LVVM01006350">
    <property type="protein sequence ID" value="OJA08270.1"/>
    <property type="molecule type" value="Genomic_DNA"/>
</dbReference>
<gene>
    <name evidence="6" type="ORF">AZE42_03784</name>
</gene>
<keyword evidence="1" id="KW-0479">Metal-binding</keyword>
<dbReference type="InterPro" id="IPR018957">
    <property type="entry name" value="Znf_C3HC4_RING-type"/>
</dbReference>
<feature type="domain" description="Zinc finger C3HC4 RING-type" evidence="5">
    <location>
        <begin position="302"/>
        <end position="331"/>
    </location>
</feature>
<feature type="compositionally biased region" description="Polar residues" evidence="4">
    <location>
        <begin position="125"/>
        <end position="143"/>
    </location>
</feature>
<dbReference type="SUPFAM" id="SSF57850">
    <property type="entry name" value="RING/U-box"/>
    <property type="match status" value="1"/>
</dbReference>
<organism evidence="6 7">
    <name type="scientific">Rhizopogon vesiculosus</name>
    <dbReference type="NCBI Taxonomy" id="180088"/>
    <lineage>
        <taxon>Eukaryota</taxon>
        <taxon>Fungi</taxon>
        <taxon>Dikarya</taxon>
        <taxon>Basidiomycota</taxon>
        <taxon>Agaricomycotina</taxon>
        <taxon>Agaricomycetes</taxon>
        <taxon>Agaricomycetidae</taxon>
        <taxon>Boletales</taxon>
        <taxon>Suillineae</taxon>
        <taxon>Rhizopogonaceae</taxon>
        <taxon>Rhizopogon</taxon>
    </lineage>
</organism>
<dbReference type="Proteomes" id="UP000183567">
    <property type="component" value="Unassembled WGS sequence"/>
</dbReference>
<evidence type="ECO:0000313" key="6">
    <source>
        <dbReference type="EMBL" id="OJA08270.1"/>
    </source>
</evidence>
<feature type="region of interest" description="Disordered" evidence="4">
    <location>
        <begin position="82"/>
        <end position="171"/>
    </location>
</feature>
<dbReference type="Gene3D" id="3.30.40.10">
    <property type="entry name" value="Zinc/RING finger domain, C3HC4 (zinc finger)"/>
    <property type="match status" value="1"/>
</dbReference>
<dbReference type="STRING" id="180088.A0A1J8PGA9"/>
<dbReference type="GO" id="GO:0061630">
    <property type="term" value="F:ubiquitin protein ligase activity"/>
    <property type="evidence" value="ECO:0007669"/>
    <property type="project" value="InterPro"/>
</dbReference>
<dbReference type="AlphaFoldDB" id="A0A1J8PGA9"/>
<dbReference type="Pfam" id="PF00097">
    <property type="entry name" value="zf-C3HC4"/>
    <property type="match status" value="1"/>
</dbReference>
<dbReference type="GO" id="GO:0140082">
    <property type="term" value="F:SUMO-ubiquitin ligase activity"/>
    <property type="evidence" value="ECO:0007669"/>
    <property type="project" value="TreeGrafter"/>
</dbReference>
<dbReference type="InterPro" id="IPR049627">
    <property type="entry name" value="SLX8"/>
</dbReference>
<evidence type="ECO:0000259" key="5">
    <source>
        <dbReference type="Pfam" id="PF00097"/>
    </source>
</evidence>
<evidence type="ECO:0000256" key="1">
    <source>
        <dbReference type="ARBA" id="ARBA00022723"/>
    </source>
</evidence>
<keyword evidence="3" id="KW-0862">Zinc</keyword>
<dbReference type="GO" id="GO:0033768">
    <property type="term" value="C:SUMO-targeted ubiquitin ligase complex"/>
    <property type="evidence" value="ECO:0007669"/>
    <property type="project" value="TreeGrafter"/>
</dbReference>
<feature type="compositionally biased region" description="Polar residues" evidence="4">
    <location>
        <begin position="196"/>
        <end position="206"/>
    </location>
</feature>
<dbReference type="PANTHER" id="PTHR47094">
    <property type="entry name" value="ELFLESS, ISOFORM B"/>
    <property type="match status" value="1"/>
</dbReference>
<proteinExistence type="predicted"/>
<sequence length="356" mass="37323">MATNSDMIDLTTSPTLPAPLPAPSTSRNRHPRSANSSRSPKPLGSQGSRHASSVTSEEIFDTSLLPDAEEDLSLTLPVASASTQFHGRKRRRVDVSGEEQQSNIHQLGEPNSSPPDNNILGDISEASTSSQVASGPLRSTCNMSPHLMLRSPSPLDEELERAESPPLTQESVVSQAYSDTGANMSEVSVLAQRGTPLSASETTDATSGDLVVDSPALPQRGTSLLTATADATPDEVVVISPALPLRRIPSSLRPIIIDDPIPLDMVLASTPKPAASHSLPVSPVNATSSSSSVPEPLSAYTCPICFSPPTNATLTPCGHICCGACLFAAVKSTVKRNMVIAMDRAPVPRSILLPVF</sequence>
<keyword evidence="2" id="KW-0863">Zinc-finger</keyword>
<dbReference type="CDD" id="cd16449">
    <property type="entry name" value="RING-HC"/>
    <property type="match status" value="1"/>
</dbReference>
<accession>A0A1J8PGA9</accession>
<keyword evidence="7" id="KW-1185">Reference proteome</keyword>
<evidence type="ECO:0000313" key="7">
    <source>
        <dbReference type="Proteomes" id="UP000183567"/>
    </source>
</evidence>
<dbReference type="InterPro" id="IPR013083">
    <property type="entry name" value="Znf_RING/FYVE/PHD"/>
</dbReference>
<evidence type="ECO:0000256" key="4">
    <source>
        <dbReference type="SAM" id="MobiDB-lite"/>
    </source>
</evidence>
<evidence type="ECO:0000256" key="2">
    <source>
        <dbReference type="ARBA" id="ARBA00022771"/>
    </source>
</evidence>
<comment type="caution">
    <text evidence="6">The sequence shown here is derived from an EMBL/GenBank/DDBJ whole genome shotgun (WGS) entry which is preliminary data.</text>
</comment>
<dbReference type="GO" id="GO:0006511">
    <property type="term" value="P:ubiquitin-dependent protein catabolic process"/>
    <property type="evidence" value="ECO:0007669"/>
    <property type="project" value="TreeGrafter"/>
</dbReference>
<dbReference type="GO" id="GO:0008270">
    <property type="term" value="F:zinc ion binding"/>
    <property type="evidence" value="ECO:0007669"/>
    <property type="project" value="UniProtKB-KW"/>
</dbReference>